<keyword evidence="3" id="KW-1185">Reference proteome</keyword>
<reference evidence="2 3" key="1">
    <citation type="submission" date="2024-03" db="EMBL/GenBank/DDBJ databases">
        <title>Novel Streptomyces species of biotechnological and ecological value are a feature of Machair soil.</title>
        <authorList>
            <person name="Prole J.R."/>
            <person name="Goodfellow M."/>
            <person name="Allenby N."/>
            <person name="Ward A.C."/>
        </authorList>
    </citation>
    <scope>NUCLEOTIDE SEQUENCE [LARGE SCALE GENOMIC DNA]</scope>
    <source>
        <strain evidence="2 3">MS1.AVA.1</strain>
    </source>
</reference>
<dbReference type="Proteomes" id="UP001376459">
    <property type="component" value="Unassembled WGS sequence"/>
</dbReference>
<evidence type="ECO:0000313" key="2">
    <source>
        <dbReference type="EMBL" id="MEJ8671134.1"/>
    </source>
</evidence>
<evidence type="ECO:0000256" key="1">
    <source>
        <dbReference type="SAM" id="MobiDB-lite"/>
    </source>
</evidence>
<proteinExistence type="predicted"/>
<feature type="compositionally biased region" description="Polar residues" evidence="1">
    <location>
        <begin position="78"/>
        <end position="95"/>
    </location>
</feature>
<feature type="region of interest" description="Disordered" evidence="1">
    <location>
        <begin position="50"/>
        <end position="111"/>
    </location>
</feature>
<comment type="caution">
    <text evidence="2">The sequence shown here is derived from an EMBL/GenBank/DDBJ whole genome shotgun (WGS) entry which is preliminary data.</text>
</comment>
<protein>
    <submittedName>
        <fullName evidence="2">Uncharacterized protein</fullName>
    </submittedName>
</protein>
<dbReference type="EMBL" id="JBBKAK010000001">
    <property type="protein sequence ID" value="MEJ8671134.1"/>
    <property type="molecule type" value="Genomic_DNA"/>
</dbReference>
<name>A0ABU8UQF5_9ACTN</name>
<organism evidence="2 3">
    <name type="scientific">Streptomyces machairae</name>
    <dbReference type="NCBI Taxonomy" id="3134109"/>
    <lineage>
        <taxon>Bacteria</taxon>
        <taxon>Bacillati</taxon>
        <taxon>Actinomycetota</taxon>
        <taxon>Actinomycetes</taxon>
        <taxon>Kitasatosporales</taxon>
        <taxon>Streptomycetaceae</taxon>
        <taxon>Streptomyces</taxon>
    </lineage>
</organism>
<sequence length="111" mass="10998">MATMPVASMSVASGESSLTSGSSVSISRTVRRVMLSTPTAMPHRPAMSSIAAIPLPGPSPTSGPSTTKIPVPAAACGSKTSSASGPETAVASGTESCDRNITAPKTRPCHS</sequence>
<feature type="region of interest" description="Disordered" evidence="1">
    <location>
        <begin position="1"/>
        <end position="27"/>
    </location>
</feature>
<feature type="compositionally biased region" description="Low complexity" evidence="1">
    <location>
        <begin position="10"/>
        <end position="27"/>
    </location>
</feature>
<evidence type="ECO:0000313" key="3">
    <source>
        <dbReference type="Proteomes" id="UP001376459"/>
    </source>
</evidence>
<accession>A0ABU8UQF5</accession>
<gene>
    <name evidence="2" type="ORF">WKI71_30280</name>
</gene>